<protein>
    <submittedName>
        <fullName evidence="2">Outer membrane lipid asymmetry maintenance protein MlaD</fullName>
    </submittedName>
</protein>
<sequence>MRNQRWIEVSVGAFMLLGLAALLFLAFKVSGLAQTSERNGFEVQACFGDIGGLKPRSRVTLAGVTVGRVAAINLDHQWFEACVTMQLEDSLVNKLSKDTAAAIQTSGLLGDNYISLTPGIDEAWLAQGDTLKDTQSALILEQLVNQFISNSTRD</sequence>
<name>A0ABQ5ZSR5_9GAMM</name>
<dbReference type="Pfam" id="PF02470">
    <property type="entry name" value="MlaD"/>
    <property type="match status" value="1"/>
</dbReference>
<dbReference type="InterPro" id="IPR052336">
    <property type="entry name" value="MlaD_Phospholipid_Transporter"/>
</dbReference>
<dbReference type="NCBIfam" id="TIGR04430">
    <property type="entry name" value="OM_asym_MlaD"/>
    <property type="match status" value="1"/>
</dbReference>
<evidence type="ECO:0000313" key="2">
    <source>
        <dbReference type="EMBL" id="GLR63174.1"/>
    </source>
</evidence>
<organism evidence="2 3">
    <name type="scientific">Marinospirillum insulare</name>
    <dbReference type="NCBI Taxonomy" id="217169"/>
    <lineage>
        <taxon>Bacteria</taxon>
        <taxon>Pseudomonadati</taxon>
        <taxon>Pseudomonadota</taxon>
        <taxon>Gammaproteobacteria</taxon>
        <taxon>Oceanospirillales</taxon>
        <taxon>Oceanospirillaceae</taxon>
        <taxon>Marinospirillum</taxon>
    </lineage>
</organism>
<dbReference type="PANTHER" id="PTHR33371:SF4">
    <property type="entry name" value="INTERMEMBRANE PHOSPHOLIPID TRANSPORT SYSTEM BINDING PROTEIN MLAD"/>
    <property type="match status" value="1"/>
</dbReference>
<evidence type="ECO:0000313" key="3">
    <source>
        <dbReference type="Proteomes" id="UP001156682"/>
    </source>
</evidence>
<dbReference type="PANTHER" id="PTHR33371">
    <property type="entry name" value="INTERMEMBRANE PHOSPHOLIPID TRANSPORT SYSTEM BINDING PROTEIN MLAD-RELATED"/>
    <property type="match status" value="1"/>
</dbReference>
<dbReference type="EMBL" id="BSOR01000011">
    <property type="protein sequence ID" value="GLR63174.1"/>
    <property type="molecule type" value="Genomic_DNA"/>
</dbReference>
<dbReference type="Proteomes" id="UP001156682">
    <property type="component" value="Unassembled WGS sequence"/>
</dbReference>
<reference evidence="3" key="1">
    <citation type="journal article" date="2019" name="Int. J. Syst. Evol. Microbiol.">
        <title>The Global Catalogue of Microorganisms (GCM) 10K type strain sequencing project: providing services to taxonomists for standard genome sequencing and annotation.</title>
        <authorList>
            <consortium name="The Broad Institute Genomics Platform"/>
            <consortium name="The Broad Institute Genome Sequencing Center for Infectious Disease"/>
            <person name="Wu L."/>
            <person name="Ma J."/>
        </authorList>
    </citation>
    <scope>NUCLEOTIDE SEQUENCE [LARGE SCALE GENOMIC DNA]</scope>
    <source>
        <strain evidence="3">NBRC 100033</strain>
    </source>
</reference>
<gene>
    <name evidence="2" type="ORF">GCM10007878_06090</name>
</gene>
<feature type="domain" description="Mce/MlaD" evidence="1">
    <location>
        <begin position="40"/>
        <end position="119"/>
    </location>
</feature>
<proteinExistence type="predicted"/>
<accession>A0ABQ5ZSR5</accession>
<dbReference type="InterPro" id="IPR003399">
    <property type="entry name" value="Mce/MlaD"/>
</dbReference>
<evidence type="ECO:0000259" key="1">
    <source>
        <dbReference type="Pfam" id="PF02470"/>
    </source>
</evidence>
<keyword evidence="3" id="KW-1185">Reference proteome</keyword>
<dbReference type="RefSeq" id="WP_027850281.1">
    <property type="nucleotide sequence ID" value="NZ_BSOR01000011.1"/>
</dbReference>
<dbReference type="InterPro" id="IPR030970">
    <property type="entry name" value="ABC_MlaD"/>
</dbReference>
<comment type="caution">
    <text evidence="2">The sequence shown here is derived from an EMBL/GenBank/DDBJ whole genome shotgun (WGS) entry which is preliminary data.</text>
</comment>